<feature type="chain" id="PRO_5046438773" evidence="1">
    <location>
        <begin position="30"/>
        <end position="426"/>
    </location>
</feature>
<reference evidence="3" key="1">
    <citation type="journal article" date="2019" name="Int. J. Syst. Evol. Microbiol.">
        <title>The Global Catalogue of Microorganisms (GCM) 10K type strain sequencing project: providing services to taxonomists for standard genome sequencing and annotation.</title>
        <authorList>
            <consortium name="The Broad Institute Genomics Platform"/>
            <consortium name="The Broad Institute Genome Sequencing Center for Infectious Disease"/>
            <person name="Wu L."/>
            <person name="Ma J."/>
        </authorList>
    </citation>
    <scope>NUCLEOTIDE SEQUENCE [LARGE SCALE GENOMIC DNA]</scope>
    <source>
        <strain evidence="3">CGMCC 1.12192</strain>
    </source>
</reference>
<dbReference type="GO" id="GO:0004180">
    <property type="term" value="F:carboxypeptidase activity"/>
    <property type="evidence" value="ECO:0007669"/>
    <property type="project" value="UniProtKB-KW"/>
</dbReference>
<keyword evidence="3" id="KW-1185">Reference proteome</keyword>
<dbReference type="GO" id="GO:0008241">
    <property type="term" value="F:peptidyl-dipeptidase activity"/>
    <property type="evidence" value="ECO:0007669"/>
    <property type="project" value="UniProtKB-EC"/>
</dbReference>
<comment type="caution">
    <text evidence="2">The sequence shown here is derived from an EMBL/GenBank/DDBJ whole genome shotgun (WGS) entry which is preliminary data.</text>
</comment>
<protein>
    <submittedName>
        <fullName evidence="2">Cyanophycinase</fullName>
        <ecNumber evidence="2">3.4.15.6</ecNumber>
    </submittedName>
</protein>
<sequence length="426" mass="43754">MQIPRAIATTVAATAMLVASIGAAAPAVAAGPQGNLILIGGALNENAQILQRIVRDADPDGSGPARARIAIVTAASVPATSAAEASDPTASNAAANGLYYADLFARFGADTYRVPVDISVDYAGDPYVPANADSAAVAAEVRASTGVFLSGGDQSRYVQSLLDCAPAPSGAFTSCTDTPVLGAVRSVLDAGGVVAGSSAGQTIQQGADMVTGGESYEAWRYGAYAGTGIGADDLTYLPYGGFGFFDEALLDSHFGTWGRQARLIALADETGHDLAVGVDETTALVYDRATRVGEVIGVHGVSVLDLYPADIVGTRAEGVRWSYLVDGDRIDFATLAVTAGAAKRTGAGTGTGPGVKRDIWDSPNGSGGTYSMVTQAKSLVASSASVAQGTTWERNPRYRTYLDRVAATRWWSTGGFESLEISFIPE</sequence>
<dbReference type="RefSeq" id="WP_204392850.1">
    <property type="nucleotide sequence ID" value="NZ_JAFBBW010000001.1"/>
</dbReference>
<keyword evidence="2" id="KW-0378">Hydrolase</keyword>
<proteinExistence type="predicted"/>
<dbReference type="CDD" id="cd03145">
    <property type="entry name" value="GAT1_cyanophycinase"/>
    <property type="match status" value="1"/>
</dbReference>
<accession>A0ABV9RAT2</accession>
<dbReference type="Proteomes" id="UP001595960">
    <property type="component" value="Unassembled WGS sequence"/>
</dbReference>
<keyword evidence="2" id="KW-0645">Protease</keyword>
<evidence type="ECO:0000313" key="2">
    <source>
        <dbReference type="EMBL" id="MFC4829272.1"/>
    </source>
</evidence>
<dbReference type="InterPro" id="IPR029062">
    <property type="entry name" value="Class_I_gatase-like"/>
</dbReference>
<organism evidence="2 3">
    <name type="scientific">Agromyces aurantiacus</name>
    <dbReference type="NCBI Taxonomy" id="165814"/>
    <lineage>
        <taxon>Bacteria</taxon>
        <taxon>Bacillati</taxon>
        <taxon>Actinomycetota</taxon>
        <taxon>Actinomycetes</taxon>
        <taxon>Micrococcales</taxon>
        <taxon>Microbacteriaceae</taxon>
        <taxon>Agromyces</taxon>
    </lineage>
</organism>
<dbReference type="EC" id="3.4.15.6" evidence="2"/>
<dbReference type="EMBL" id="JBHSJC010000001">
    <property type="protein sequence ID" value="MFC4829272.1"/>
    <property type="molecule type" value="Genomic_DNA"/>
</dbReference>
<dbReference type="PANTHER" id="PTHR36175">
    <property type="entry name" value="CYANOPHYCINASE"/>
    <property type="match status" value="1"/>
</dbReference>
<dbReference type="Gene3D" id="3.40.50.880">
    <property type="match status" value="1"/>
</dbReference>
<evidence type="ECO:0000313" key="3">
    <source>
        <dbReference type="Proteomes" id="UP001595960"/>
    </source>
</evidence>
<name>A0ABV9RAT2_9MICO</name>
<keyword evidence="2" id="KW-0121">Carboxypeptidase</keyword>
<keyword evidence="1" id="KW-0732">Signal</keyword>
<dbReference type="PANTHER" id="PTHR36175:SF1">
    <property type="entry name" value="CYANOPHYCINASE"/>
    <property type="match status" value="1"/>
</dbReference>
<evidence type="ECO:0000256" key="1">
    <source>
        <dbReference type="SAM" id="SignalP"/>
    </source>
</evidence>
<gene>
    <name evidence="2" type="ORF">ACFPER_10745</name>
</gene>
<feature type="signal peptide" evidence="1">
    <location>
        <begin position="1"/>
        <end position="29"/>
    </location>
</feature>